<protein>
    <recommendedName>
        <fullName evidence="6">Regulator of G-protein signaling 9</fullName>
    </recommendedName>
</protein>
<dbReference type="InterPro" id="IPR047016">
    <property type="entry name" value="RGS6/7/9/11"/>
</dbReference>
<keyword evidence="3" id="KW-0734">Signal transduction inhibitor</keyword>
<dbReference type="Pfam" id="PF18148">
    <property type="entry name" value="RGS_DHEX"/>
    <property type="match status" value="1"/>
</dbReference>
<dbReference type="GO" id="GO:0035556">
    <property type="term" value="P:intracellular signal transduction"/>
    <property type="evidence" value="ECO:0007669"/>
    <property type="project" value="InterPro"/>
</dbReference>
<dbReference type="InterPro" id="IPR036388">
    <property type="entry name" value="WH-like_DNA-bd_sf"/>
</dbReference>
<dbReference type="EMBL" id="SRMA01026683">
    <property type="protein sequence ID" value="TRY77523.1"/>
    <property type="molecule type" value="Genomic_DNA"/>
</dbReference>
<dbReference type="InterPro" id="IPR016137">
    <property type="entry name" value="RGS"/>
</dbReference>
<dbReference type="InterPro" id="IPR040759">
    <property type="entry name" value="RGS_DHEX"/>
</dbReference>
<evidence type="ECO:0000259" key="7">
    <source>
        <dbReference type="PROSITE" id="PS50132"/>
    </source>
</evidence>
<dbReference type="PROSITE" id="PS50132">
    <property type="entry name" value="RGS"/>
    <property type="match status" value="1"/>
</dbReference>
<evidence type="ECO:0000256" key="5">
    <source>
        <dbReference type="ARBA" id="ARBA00023305"/>
    </source>
</evidence>
<feature type="domain" description="RGS" evidence="7">
    <location>
        <begin position="322"/>
        <end position="437"/>
    </location>
</feature>
<dbReference type="CDD" id="cd04450">
    <property type="entry name" value="DEP_RGS7-like"/>
    <property type="match status" value="1"/>
</dbReference>
<dbReference type="CDD" id="cd08739">
    <property type="entry name" value="RGS_RGS9"/>
    <property type="match status" value="1"/>
</dbReference>
<dbReference type="Gene3D" id="1.10.167.10">
    <property type="entry name" value="Regulator of G-protein Signalling 4, domain 2"/>
    <property type="match status" value="1"/>
</dbReference>
<dbReference type="GO" id="GO:0005886">
    <property type="term" value="C:plasma membrane"/>
    <property type="evidence" value="ECO:0007669"/>
    <property type="project" value="TreeGrafter"/>
</dbReference>
<reference evidence="9 10" key="1">
    <citation type="journal article" date="2019" name="Sci. Data">
        <title>Hybrid genome assembly and annotation of Danionella translucida.</title>
        <authorList>
            <person name="Kadobianskyi M."/>
            <person name="Schulze L."/>
            <person name="Schuelke M."/>
            <person name="Judkewitz B."/>
        </authorList>
    </citation>
    <scope>NUCLEOTIDE SEQUENCE [LARGE SCALE GENOMIC DNA]</scope>
    <source>
        <strain evidence="9 10">Bolton</strain>
    </source>
</reference>
<accession>A0A553PIL9</accession>
<evidence type="ECO:0000256" key="4">
    <source>
        <dbReference type="ARBA" id="ARBA00023136"/>
    </source>
</evidence>
<evidence type="ECO:0000259" key="8">
    <source>
        <dbReference type="PROSITE" id="PS50186"/>
    </source>
</evidence>
<dbReference type="Proteomes" id="UP000316079">
    <property type="component" value="Unassembled WGS sequence"/>
</dbReference>
<dbReference type="Gene3D" id="4.10.260.10">
    <property type="entry name" value="Transducin (heterotrimeric G protein), gamma chain"/>
    <property type="match status" value="1"/>
</dbReference>
<dbReference type="PANTHER" id="PTHR45746">
    <property type="entry name" value="LP21163P"/>
    <property type="match status" value="1"/>
</dbReference>
<dbReference type="GO" id="GO:0005737">
    <property type="term" value="C:cytoplasm"/>
    <property type="evidence" value="ECO:0007669"/>
    <property type="project" value="TreeGrafter"/>
</dbReference>
<dbReference type="SMART" id="SM00049">
    <property type="entry name" value="DEP"/>
    <property type="match status" value="1"/>
</dbReference>
<proteinExistence type="predicted"/>
<dbReference type="Pfam" id="PF00615">
    <property type="entry name" value="RGS"/>
    <property type="match status" value="1"/>
</dbReference>
<dbReference type="FunFam" id="1.10.10.10:FF:000329">
    <property type="entry name" value="regulator of G-protein signaling 9 isoform X2"/>
    <property type="match status" value="1"/>
</dbReference>
<dbReference type="OrthoDB" id="196547at2759"/>
<dbReference type="GO" id="GO:0005096">
    <property type="term" value="F:GTPase activator activity"/>
    <property type="evidence" value="ECO:0007669"/>
    <property type="project" value="TreeGrafter"/>
</dbReference>
<keyword evidence="4" id="KW-0472">Membrane</keyword>
<dbReference type="STRING" id="623744.A0A553PIL9"/>
<dbReference type="CDD" id="cd00068">
    <property type="entry name" value="GGL"/>
    <property type="match status" value="1"/>
</dbReference>
<dbReference type="SUPFAM" id="SSF46785">
    <property type="entry name" value="Winged helix' DNA-binding domain"/>
    <property type="match status" value="1"/>
</dbReference>
<dbReference type="Pfam" id="PF00631">
    <property type="entry name" value="G-gamma"/>
    <property type="match status" value="1"/>
</dbReference>
<gene>
    <name evidence="9" type="ORF">DNTS_028241</name>
</gene>
<comment type="subcellular location">
    <subcellularLocation>
        <location evidence="1">Membrane</location>
        <topology evidence="1">Peripheral membrane protein</topology>
    </subcellularLocation>
</comment>
<dbReference type="PROSITE" id="PS50186">
    <property type="entry name" value="DEP"/>
    <property type="match status" value="1"/>
</dbReference>
<dbReference type="Pfam" id="PF00610">
    <property type="entry name" value="DEP"/>
    <property type="match status" value="1"/>
</dbReference>
<evidence type="ECO:0000256" key="2">
    <source>
        <dbReference type="ARBA" id="ARBA00022606"/>
    </source>
</evidence>
<dbReference type="GO" id="GO:0007186">
    <property type="term" value="P:G protein-coupled receptor signaling pathway"/>
    <property type="evidence" value="ECO:0007669"/>
    <property type="project" value="InterPro"/>
</dbReference>
<dbReference type="SMART" id="SM01224">
    <property type="entry name" value="G_gamma"/>
    <property type="match status" value="1"/>
</dbReference>
<evidence type="ECO:0000256" key="3">
    <source>
        <dbReference type="ARBA" id="ARBA00022700"/>
    </source>
</evidence>
<dbReference type="Gene3D" id="1.10.1240.60">
    <property type="match status" value="1"/>
</dbReference>
<feature type="domain" description="DEP" evidence="8">
    <location>
        <begin position="33"/>
        <end position="108"/>
    </location>
</feature>
<keyword evidence="10" id="KW-1185">Reference proteome</keyword>
<dbReference type="InterPro" id="IPR047077">
    <property type="entry name" value="RGS9_RGS"/>
</dbReference>
<dbReference type="InterPro" id="IPR044926">
    <property type="entry name" value="RGS_subdomain_2"/>
</dbReference>
<dbReference type="GO" id="GO:0008277">
    <property type="term" value="P:regulation of G protein-coupled receptor signaling pathway"/>
    <property type="evidence" value="ECO:0007669"/>
    <property type="project" value="InterPro"/>
</dbReference>
<dbReference type="GO" id="GO:0007601">
    <property type="term" value="P:visual perception"/>
    <property type="evidence" value="ECO:0007669"/>
    <property type="project" value="UniProtKB-KW"/>
</dbReference>
<evidence type="ECO:0000313" key="10">
    <source>
        <dbReference type="Proteomes" id="UP000316079"/>
    </source>
</evidence>
<name>A0A553PIL9_9TELE</name>
<comment type="caution">
    <text evidence="9">The sequence shown here is derived from an EMBL/GenBank/DDBJ whole genome shotgun (WGS) entry which is preliminary data.</text>
</comment>
<dbReference type="SUPFAM" id="SSF48670">
    <property type="entry name" value="Transducin (heterotrimeric G protein), gamma chain"/>
    <property type="match status" value="1"/>
</dbReference>
<dbReference type="InterPro" id="IPR036284">
    <property type="entry name" value="GGL_sf"/>
</dbReference>
<dbReference type="SUPFAM" id="SSF48097">
    <property type="entry name" value="Regulator of G-protein signaling, RGS"/>
    <property type="match status" value="1"/>
</dbReference>
<organism evidence="9 10">
    <name type="scientific">Danionella cerebrum</name>
    <dbReference type="NCBI Taxonomy" id="2873325"/>
    <lineage>
        <taxon>Eukaryota</taxon>
        <taxon>Metazoa</taxon>
        <taxon>Chordata</taxon>
        <taxon>Craniata</taxon>
        <taxon>Vertebrata</taxon>
        <taxon>Euteleostomi</taxon>
        <taxon>Actinopterygii</taxon>
        <taxon>Neopterygii</taxon>
        <taxon>Teleostei</taxon>
        <taxon>Ostariophysi</taxon>
        <taxon>Cypriniformes</taxon>
        <taxon>Danionidae</taxon>
        <taxon>Danioninae</taxon>
        <taxon>Danionella</taxon>
    </lineage>
</organism>
<dbReference type="InterPro" id="IPR000591">
    <property type="entry name" value="DEP_dom"/>
</dbReference>
<dbReference type="InterPro" id="IPR036390">
    <property type="entry name" value="WH_DNA-bd_sf"/>
</dbReference>
<sequence length="678" mass="76897">MTIRNVRDHGQRFRPRMACLKKVESVVLEMQDPKTGVKSQNQRLVITTIPHAVTGEDIVAWIANRFKTNTLEARAVGTMMVAFGYIYPLQDHKRLILKPDTSLYRFQTPYFWPAQQWPVEDTDYAIYLAKRNIRKKGMLELYEQATRGTSASQHALVLPYRLEYAWSTSLYIDAAGKERKKPDRVVFECQERAYWVVHRPPPGTVSAMDYGTDRMVDPNMEEVKVYFISKHSNQMALKKKTSDYYRRIIMFTQQCIMRPRVKSSVSIGALVKYSTTYKEHDPFLHSSLPSNPWLTDDVTYWALNLPNVETPTKMRVERWTFSFGELLTDPRGRADFRLFLKKEFSGENLAFWEACEDLKWGAAETMKEKAQQIYKTFLARGAPRWINIDGKTMEITVKGLSHPHRYVLDAAQTHIYMLMKKDSYGRYLKSPVFKDTQKKAIAPEAHRFSDAQLEQNAKRRRPSLSPIILRQQEEEQKAKLAASGPVDITQLCRFTAPVPHLAVYTGICEATSPGLMTLPNSAACPSPISVAIDSTPASERRFDGNGGPSSSHFPSIAEVSISEEENQLPAPKSRMSLSLTRLLRRGCNAPSVFASLSPKCAVTTGGGKVQPLGVEPLAQPQPRRIANFFQIKVDIPPECRIYPIDSEDEEDDSPDTARGTVKEIICPWETITKQDGAG</sequence>
<dbReference type="AlphaFoldDB" id="A0A553PIL9"/>
<dbReference type="SMART" id="SM00224">
    <property type="entry name" value="GGL"/>
    <property type="match status" value="1"/>
</dbReference>
<dbReference type="Gene3D" id="1.10.10.10">
    <property type="entry name" value="Winged helix-like DNA-binding domain superfamily/Winged helix DNA-binding domain"/>
    <property type="match status" value="1"/>
</dbReference>
<dbReference type="FunFam" id="1.10.167.10:FF:000001">
    <property type="entry name" value="Putative regulator of g-protein signaling 12"/>
    <property type="match status" value="1"/>
</dbReference>
<dbReference type="PRINTS" id="PR01301">
    <property type="entry name" value="RGSPROTEIN"/>
</dbReference>
<dbReference type="GO" id="GO:0009968">
    <property type="term" value="P:negative regulation of signal transduction"/>
    <property type="evidence" value="ECO:0007669"/>
    <property type="project" value="UniProtKB-KW"/>
</dbReference>
<keyword evidence="5" id="KW-0844">Vision</keyword>
<keyword evidence="2" id="KW-0716">Sensory transduction</keyword>
<dbReference type="SMART" id="SM00315">
    <property type="entry name" value="RGS"/>
    <property type="match status" value="1"/>
</dbReference>
<evidence type="ECO:0000256" key="1">
    <source>
        <dbReference type="ARBA" id="ARBA00004170"/>
    </source>
</evidence>
<evidence type="ECO:0000313" key="9">
    <source>
        <dbReference type="EMBL" id="TRY77523.1"/>
    </source>
</evidence>
<dbReference type="GO" id="GO:0043005">
    <property type="term" value="C:neuron projection"/>
    <property type="evidence" value="ECO:0007669"/>
    <property type="project" value="TreeGrafter"/>
</dbReference>
<dbReference type="InterPro" id="IPR036305">
    <property type="entry name" value="RGS_sf"/>
</dbReference>
<dbReference type="InterPro" id="IPR047017">
    <property type="entry name" value="RGS6/7/9/11_DHEX_sf"/>
</dbReference>
<dbReference type="PANTHER" id="PTHR45746:SF1">
    <property type="entry name" value="REGULATOR OF G-PROTEIN SIGNALING 9"/>
    <property type="match status" value="1"/>
</dbReference>
<evidence type="ECO:0000256" key="6">
    <source>
        <dbReference type="ARBA" id="ARBA00034540"/>
    </source>
</evidence>
<dbReference type="InterPro" id="IPR015898">
    <property type="entry name" value="G-protein_gamma-like_dom"/>
</dbReference>